<dbReference type="Proteomes" id="UP000246099">
    <property type="component" value="Chromosome"/>
</dbReference>
<dbReference type="InterPro" id="IPR045864">
    <property type="entry name" value="aa-tRNA-synth_II/BPL/LPL"/>
</dbReference>
<keyword evidence="17" id="KW-1185">Reference proteome</keyword>
<evidence type="ECO:0000256" key="4">
    <source>
        <dbReference type="ARBA" id="ARBA00012840"/>
    </source>
</evidence>
<dbReference type="InterPro" id="IPR002317">
    <property type="entry name" value="Ser-tRNA-ligase_type_1"/>
</dbReference>
<evidence type="ECO:0000256" key="6">
    <source>
        <dbReference type="ARBA" id="ARBA00022598"/>
    </source>
</evidence>
<keyword evidence="6 16" id="KW-0436">Ligase</keyword>
<dbReference type="SUPFAM" id="SSF46589">
    <property type="entry name" value="tRNA-binding arm"/>
    <property type="match status" value="1"/>
</dbReference>
<accession>A0ABN5LR93</accession>
<evidence type="ECO:0000256" key="1">
    <source>
        <dbReference type="ARBA" id="ARBA00004496"/>
    </source>
</evidence>
<dbReference type="PROSITE" id="PS50862">
    <property type="entry name" value="AA_TRNA_LIGASE_II"/>
    <property type="match status" value="1"/>
</dbReference>
<dbReference type="NCBIfam" id="TIGR00414">
    <property type="entry name" value="serS"/>
    <property type="match status" value="1"/>
</dbReference>
<dbReference type="PRINTS" id="PR00981">
    <property type="entry name" value="TRNASYNTHSER"/>
</dbReference>
<comment type="similarity">
    <text evidence="3">Belongs to the class-II aminoacyl-tRNA synthetase family. Type-1 seryl-tRNA synthetase subfamily.</text>
</comment>
<dbReference type="InterPro" id="IPR010978">
    <property type="entry name" value="tRNA-bd_arm"/>
</dbReference>
<evidence type="ECO:0000313" key="16">
    <source>
        <dbReference type="EMBL" id="AWO01882.1"/>
    </source>
</evidence>
<dbReference type="Pfam" id="PF00587">
    <property type="entry name" value="tRNA-synt_2b"/>
    <property type="match status" value="1"/>
</dbReference>
<evidence type="ECO:0000256" key="12">
    <source>
        <dbReference type="ARBA" id="ARBA00047929"/>
    </source>
</evidence>
<evidence type="ECO:0000256" key="9">
    <source>
        <dbReference type="ARBA" id="ARBA00022917"/>
    </source>
</evidence>
<dbReference type="Pfam" id="PF02403">
    <property type="entry name" value="Seryl_tRNA_N"/>
    <property type="match status" value="1"/>
</dbReference>
<dbReference type="GO" id="GO:0016874">
    <property type="term" value="F:ligase activity"/>
    <property type="evidence" value="ECO:0007669"/>
    <property type="project" value="UniProtKB-KW"/>
</dbReference>
<evidence type="ECO:0000313" key="17">
    <source>
        <dbReference type="Proteomes" id="UP000246099"/>
    </source>
</evidence>
<dbReference type="PIRSF" id="PIRSF001529">
    <property type="entry name" value="Ser-tRNA-synth_IIa"/>
    <property type="match status" value="1"/>
</dbReference>
<evidence type="ECO:0000256" key="11">
    <source>
        <dbReference type="ARBA" id="ARBA00039158"/>
    </source>
</evidence>
<dbReference type="InterPro" id="IPR006195">
    <property type="entry name" value="aa-tRNA-synth_II"/>
</dbReference>
<dbReference type="RefSeq" id="WP_119078090.1">
    <property type="nucleotide sequence ID" value="NZ_CP029600.1"/>
</dbReference>
<dbReference type="CDD" id="cd00770">
    <property type="entry name" value="SerRS_core"/>
    <property type="match status" value="1"/>
</dbReference>
<keyword evidence="9" id="KW-0648">Protein biosynthesis</keyword>
<comment type="catalytic activity">
    <reaction evidence="13">
        <text>tRNA(Ser) + L-serine + ATP = L-seryl-tRNA(Ser) + AMP + diphosphate + H(+)</text>
        <dbReference type="Rhea" id="RHEA:12292"/>
        <dbReference type="Rhea" id="RHEA-COMP:9669"/>
        <dbReference type="Rhea" id="RHEA-COMP:9703"/>
        <dbReference type="ChEBI" id="CHEBI:15378"/>
        <dbReference type="ChEBI" id="CHEBI:30616"/>
        <dbReference type="ChEBI" id="CHEBI:33019"/>
        <dbReference type="ChEBI" id="CHEBI:33384"/>
        <dbReference type="ChEBI" id="CHEBI:78442"/>
        <dbReference type="ChEBI" id="CHEBI:78533"/>
        <dbReference type="ChEBI" id="CHEBI:456215"/>
        <dbReference type="EC" id="6.1.1.11"/>
    </reaction>
</comment>
<evidence type="ECO:0000256" key="8">
    <source>
        <dbReference type="ARBA" id="ARBA00022840"/>
    </source>
</evidence>
<evidence type="ECO:0000259" key="15">
    <source>
        <dbReference type="PROSITE" id="PS50862"/>
    </source>
</evidence>
<organism evidence="16 17">
    <name type="scientific">Chitinophaga alhagiae</name>
    <dbReference type="NCBI Taxonomy" id="2203219"/>
    <lineage>
        <taxon>Bacteria</taxon>
        <taxon>Pseudomonadati</taxon>
        <taxon>Bacteroidota</taxon>
        <taxon>Chitinophagia</taxon>
        <taxon>Chitinophagales</taxon>
        <taxon>Chitinophagaceae</taxon>
        <taxon>Chitinophaga</taxon>
    </lineage>
</organism>
<sequence>MLQVQFIRQNKALVLERLGIKNFKDAAAVVEEVLALDDQRRKLTLDYDETQAKINTASKEIGKLMASGNKADAEARKQEVATLKQALGPINESLIATEKLLHDTLVKLPNLPGPKVPAGKTPEDNLEVRGGGQKPVLPGNAVPHWDLAKQYDLIDFELGNKITGSGFPVYKKQGARLQRALISYFLDFNTAAGYDEMLPPYLVNEASAYGTGQLPDKEGQMYFVTEDNFYLIPTAEVPVTNIYRDEILKEADLPVKMTAYTPCFRREAGSYGKDVRGLNRLHQFEKVELVQLVKPEQSYAVLEEMVAHVEKLILSLGLPYRILLLCGGDMGFASAQTYDFEVYSAAQDKWLEVSSVSNFESYQTNRMKARYKDSNGKNQLLHSLNGSSLALPRIMACLLENNQLPDGILLPEVLHRYFGSDRISNA</sequence>
<proteinExistence type="inferred from homology"/>
<dbReference type="InterPro" id="IPR033729">
    <property type="entry name" value="SerRS_core"/>
</dbReference>
<dbReference type="InterPro" id="IPR002314">
    <property type="entry name" value="aa-tRNA-synt_IIb"/>
</dbReference>
<keyword evidence="8" id="KW-0067">ATP-binding</keyword>
<keyword evidence="10" id="KW-0030">Aminoacyl-tRNA synthetase</keyword>
<reference evidence="16 17" key="1">
    <citation type="submission" date="2018-05" db="EMBL/GenBank/DDBJ databases">
        <title>Chitinophaga sp. nov., isolated from rhizosphere soil of Alhagi.</title>
        <authorList>
            <person name="Liu Y."/>
        </authorList>
    </citation>
    <scope>NUCLEOTIDE SEQUENCE [LARGE SCALE GENOMIC DNA]</scope>
    <source>
        <strain evidence="16 17">T22</strain>
    </source>
</reference>
<evidence type="ECO:0000256" key="2">
    <source>
        <dbReference type="ARBA" id="ARBA00005045"/>
    </source>
</evidence>
<dbReference type="EC" id="6.1.1.11" evidence="4 14"/>
<evidence type="ECO:0000256" key="5">
    <source>
        <dbReference type="ARBA" id="ARBA00022490"/>
    </source>
</evidence>
<comment type="pathway">
    <text evidence="2">Aminoacyl-tRNA biosynthesis; selenocysteinyl-tRNA(Sec) biosynthesis; L-seryl-tRNA(Sec) from L-serine and tRNA(Sec): step 1/1.</text>
</comment>
<evidence type="ECO:0000256" key="3">
    <source>
        <dbReference type="ARBA" id="ARBA00010728"/>
    </source>
</evidence>
<keyword evidence="7" id="KW-0547">Nucleotide-binding</keyword>
<dbReference type="PANTHER" id="PTHR43697">
    <property type="entry name" value="SERYL-TRNA SYNTHETASE"/>
    <property type="match status" value="1"/>
</dbReference>
<dbReference type="PANTHER" id="PTHR43697:SF1">
    <property type="entry name" value="SERINE--TRNA LIGASE"/>
    <property type="match status" value="1"/>
</dbReference>
<gene>
    <name evidence="16" type="ORF">DLD77_09330</name>
</gene>
<dbReference type="Gene3D" id="3.30.930.10">
    <property type="entry name" value="Bira Bifunctional Protein, Domain 2"/>
    <property type="match status" value="1"/>
</dbReference>
<keyword evidence="5" id="KW-0963">Cytoplasm</keyword>
<dbReference type="SUPFAM" id="SSF55681">
    <property type="entry name" value="Class II aaRS and biotin synthetases"/>
    <property type="match status" value="1"/>
</dbReference>
<dbReference type="EMBL" id="CP029600">
    <property type="protein sequence ID" value="AWO01882.1"/>
    <property type="molecule type" value="Genomic_DNA"/>
</dbReference>
<name>A0ABN5LR93_9BACT</name>
<evidence type="ECO:0000256" key="14">
    <source>
        <dbReference type="NCBIfam" id="TIGR00414"/>
    </source>
</evidence>
<dbReference type="Gene3D" id="1.10.287.40">
    <property type="entry name" value="Serine-tRNA synthetase, tRNA binding domain"/>
    <property type="match status" value="1"/>
</dbReference>
<dbReference type="InterPro" id="IPR042103">
    <property type="entry name" value="SerRS_1_N_sf"/>
</dbReference>
<dbReference type="InterPro" id="IPR015866">
    <property type="entry name" value="Ser-tRNA-synth_1_N"/>
</dbReference>
<evidence type="ECO:0000256" key="13">
    <source>
        <dbReference type="ARBA" id="ARBA00048823"/>
    </source>
</evidence>
<protein>
    <recommendedName>
        <fullName evidence="11 14">Serine--tRNA ligase</fullName>
        <ecNumber evidence="4 14">6.1.1.11</ecNumber>
    </recommendedName>
</protein>
<feature type="domain" description="Aminoacyl-transfer RNA synthetases class-II family profile" evidence="15">
    <location>
        <begin position="143"/>
        <end position="411"/>
    </location>
</feature>
<comment type="catalytic activity">
    <reaction evidence="12">
        <text>tRNA(Sec) + L-serine + ATP = L-seryl-tRNA(Sec) + AMP + diphosphate + H(+)</text>
        <dbReference type="Rhea" id="RHEA:42580"/>
        <dbReference type="Rhea" id="RHEA-COMP:9742"/>
        <dbReference type="Rhea" id="RHEA-COMP:10128"/>
        <dbReference type="ChEBI" id="CHEBI:15378"/>
        <dbReference type="ChEBI" id="CHEBI:30616"/>
        <dbReference type="ChEBI" id="CHEBI:33019"/>
        <dbReference type="ChEBI" id="CHEBI:33384"/>
        <dbReference type="ChEBI" id="CHEBI:78442"/>
        <dbReference type="ChEBI" id="CHEBI:78533"/>
        <dbReference type="ChEBI" id="CHEBI:456215"/>
        <dbReference type="EC" id="6.1.1.11"/>
    </reaction>
</comment>
<evidence type="ECO:0000256" key="7">
    <source>
        <dbReference type="ARBA" id="ARBA00022741"/>
    </source>
</evidence>
<comment type="subcellular location">
    <subcellularLocation>
        <location evidence="1">Cytoplasm</location>
    </subcellularLocation>
</comment>
<evidence type="ECO:0000256" key="10">
    <source>
        <dbReference type="ARBA" id="ARBA00023146"/>
    </source>
</evidence>